<evidence type="ECO:0000256" key="1">
    <source>
        <dbReference type="ARBA" id="ARBA00023015"/>
    </source>
</evidence>
<evidence type="ECO:0000256" key="4">
    <source>
        <dbReference type="SAM" id="MobiDB-lite"/>
    </source>
</evidence>
<protein>
    <submittedName>
        <fullName evidence="5">Uncharacterized protein</fullName>
    </submittedName>
</protein>
<comment type="similarity">
    <text evidence="3">Belongs to the GRAS family.</text>
</comment>
<dbReference type="Proteomes" id="UP001454036">
    <property type="component" value="Unassembled WGS sequence"/>
</dbReference>
<feature type="short sequence motif" description="LXXLL motif" evidence="3">
    <location>
        <begin position="325"/>
        <end position="329"/>
    </location>
</feature>
<keyword evidence="2" id="KW-0804">Transcription</keyword>
<gene>
    <name evidence="5" type="ORF">LIER_19513</name>
</gene>
<comment type="caution">
    <text evidence="5">The sequence shown here is derived from an EMBL/GenBank/DDBJ whole genome shotgun (WGS) entry which is preliminary data.</text>
</comment>
<feature type="region of interest" description="Disordered" evidence="4">
    <location>
        <begin position="45"/>
        <end position="66"/>
    </location>
</feature>
<evidence type="ECO:0000256" key="3">
    <source>
        <dbReference type="PROSITE-ProRule" id="PRU01191"/>
    </source>
</evidence>
<organism evidence="5 6">
    <name type="scientific">Lithospermum erythrorhizon</name>
    <name type="common">Purple gromwell</name>
    <name type="synonym">Lithospermum officinale var. erythrorhizon</name>
    <dbReference type="NCBI Taxonomy" id="34254"/>
    <lineage>
        <taxon>Eukaryota</taxon>
        <taxon>Viridiplantae</taxon>
        <taxon>Streptophyta</taxon>
        <taxon>Embryophyta</taxon>
        <taxon>Tracheophyta</taxon>
        <taxon>Spermatophyta</taxon>
        <taxon>Magnoliopsida</taxon>
        <taxon>eudicotyledons</taxon>
        <taxon>Gunneridae</taxon>
        <taxon>Pentapetalae</taxon>
        <taxon>asterids</taxon>
        <taxon>lamiids</taxon>
        <taxon>Boraginales</taxon>
        <taxon>Boraginaceae</taxon>
        <taxon>Boraginoideae</taxon>
        <taxon>Lithospermeae</taxon>
        <taxon>Lithospermum</taxon>
    </lineage>
</organism>
<proteinExistence type="inferred from homology"/>
<name>A0AAV3QI20_LITER</name>
<dbReference type="PANTHER" id="PTHR31636">
    <property type="entry name" value="OSJNBA0084A10.13 PROTEIN-RELATED"/>
    <property type="match status" value="1"/>
</dbReference>
<dbReference type="PROSITE" id="PS50985">
    <property type="entry name" value="GRAS"/>
    <property type="match status" value="1"/>
</dbReference>
<keyword evidence="1" id="KW-0805">Transcription regulation</keyword>
<keyword evidence="6" id="KW-1185">Reference proteome</keyword>
<comment type="caution">
    <text evidence="3">Lacks conserved residue(s) required for the propagation of feature annotation.</text>
</comment>
<dbReference type="Pfam" id="PF03514">
    <property type="entry name" value="GRAS"/>
    <property type="match status" value="1"/>
</dbReference>
<feature type="region of interest" description="SAW" evidence="3">
    <location>
        <begin position="410"/>
        <end position="486"/>
    </location>
</feature>
<sequence>MGHKNAVTDIDSLVNDQTKRCCLQEIPRSTSSALRLLMTCIKDEQPRRRRMEDNSTIPSGPSSDKKISTADIMKIARAKLPQYKSQNSDLLSSIITAFDSHSGLSSEDNDDIQLALLLQASAERVALQQFERAQRYLMMCNCWASQTGNPVQRVAYYFAEALKEKIGRETGTIPPLTDGERENKMDAEELIHSHIQAIITIQEKLPFTRIIQYTGMQSILDNVASASRIHLIDLGIKSGSHWTVIMQSLSLRNKFPVQFLKITAVGKSTKRLEATGKRLSSFAQSMKLPFEFSFVAVKSDMKELKKDMLDINSGEAVAVYSEFRLWSLLARPSELDSFLGLIKSLNPCIMVVVEGELCTNQVPFLDRFNATLDSTGALFDCIHSCLGQDEQTRVIAEGIYLGSMIQNLIVADEEDRVHRSERIDFWRNLFSSNGMVETELSYLSMYQASLILKMSANWIHCNVEMNEKCMIIGWKGVPIQSLSAWKFQEVDEATST</sequence>
<evidence type="ECO:0000256" key="2">
    <source>
        <dbReference type="ARBA" id="ARBA00023163"/>
    </source>
</evidence>
<reference evidence="5 6" key="1">
    <citation type="submission" date="2024-01" db="EMBL/GenBank/DDBJ databases">
        <title>The complete chloroplast genome sequence of Lithospermum erythrorhizon: insights into the phylogenetic relationship among Boraginaceae species and the maternal lineages of purple gromwells.</title>
        <authorList>
            <person name="Okada T."/>
            <person name="Watanabe K."/>
        </authorList>
    </citation>
    <scope>NUCLEOTIDE SEQUENCE [LARGE SCALE GENOMIC DNA]</scope>
</reference>
<accession>A0AAV3QI20</accession>
<evidence type="ECO:0000313" key="6">
    <source>
        <dbReference type="Proteomes" id="UP001454036"/>
    </source>
</evidence>
<evidence type="ECO:0000313" key="5">
    <source>
        <dbReference type="EMBL" id="GAA0163717.1"/>
    </source>
</evidence>
<dbReference type="EMBL" id="BAABME010004830">
    <property type="protein sequence ID" value="GAA0163717.1"/>
    <property type="molecule type" value="Genomic_DNA"/>
</dbReference>
<dbReference type="AlphaFoldDB" id="A0AAV3QI20"/>
<dbReference type="InterPro" id="IPR005202">
    <property type="entry name" value="TF_GRAS"/>
</dbReference>